<sequence>MTEPVELIQLLLDEMFSPMIADALRAEGHRVVALVERPEMRAMPDEEVFAWAAAQRCWLLTENVKDFQPIKLRALQANASLAGLLFTSSRTFPRSRQQVGPLVDALNAWLTKGPPEPPIIEDWLQPV</sequence>
<comment type="caution">
    <text evidence="2">The sequence shown here is derived from an EMBL/GenBank/DDBJ whole genome shotgun (WGS) entry which is preliminary data.</text>
</comment>
<feature type="domain" description="DUF5615" evidence="1">
    <location>
        <begin position="9"/>
        <end position="74"/>
    </location>
</feature>
<evidence type="ECO:0000313" key="2">
    <source>
        <dbReference type="EMBL" id="GIE02580.1"/>
    </source>
</evidence>
<accession>A0ABQ3YYA9</accession>
<evidence type="ECO:0000259" key="1">
    <source>
        <dbReference type="Pfam" id="PF18480"/>
    </source>
</evidence>
<reference evidence="2 3" key="1">
    <citation type="submission" date="2021-01" db="EMBL/GenBank/DDBJ databases">
        <title>Whole genome shotgun sequence of Actinoplanes durhamensis NBRC 14914.</title>
        <authorList>
            <person name="Komaki H."/>
            <person name="Tamura T."/>
        </authorList>
    </citation>
    <scope>NUCLEOTIDE SEQUENCE [LARGE SCALE GENOMIC DNA]</scope>
    <source>
        <strain evidence="2 3">NBRC 14914</strain>
    </source>
</reference>
<gene>
    <name evidence="2" type="ORF">Adu01nite_39300</name>
</gene>
<keyword evidence="3" id="KW-1185">Reference proteome</keyword>
<protein>
    <recommendedName>
        <fullName evidence="1">DUF5615 domain-containing protein</fullName>
    </recommendedName>
</protein>
<dbReference type="InterPro" id="IPR041049">
    <property type="entry name" value="DUF5615"/>
</dbReference>
<dbReference type="Pfam" id="PF18480">
    <property type="entry name" value="DUF5615"/>
    <property type="match status" value="1"/>
</dbReference>
<organism evidence="2 3">
    <name type="scientific">Paractinoplanes durhamensis</name>
    <dbReference type="NCBI Taxonomy" id="113563"/>
    <lineage>
        <taxon>Bacteria</taxon>
        <taxon>Bacillati</taxon>
        <taxon>Actinomycetota</taxon>
        <taxon>Actinomycetes</taxon>
        <taxon>Micromonosporales</taxon>
        <taxon>Micromonosporaceae</taxon>
        <taxon>Paractinoplanes</taxon>
    </lineage>
</organism>
<dbReference type="RefSeq" id="WP_203728318.1">
    <property type="nucleotide sequence ID" value="NZ_BAAATX010000024.1"/>
</dbReference>
<proteinExistence type="predicted"/>
<dbReference type="Proteomes" id="UP000637628">
    <property type="component" value="Unassembled WGS sequence"/>
</dbReference>
<evidence type="ECO:0000313" key="3">
    <source>
        <dbReference type="Proteomes" id="UP000637628"/>
    </source>
</evidence>
<name>A0ABQ3YYA9_9ACTN</name>
<dbReference type="EMBL" id="BOML01000032">
    <property type="protein sequence ID" value="GIE02580.1"/>
    <property type="molecule type" value="Genomic_DNA"/>
</dbReference>